<accession>A0ABU8YDI4</accession>
<organism evidence="2 3">
    <name type="scientific">Curtobacterium citreum</name>
    <dbReference type="NCBI Taxonomy" id="2036"/>
    <lineage>
        <taxon>Bacteria</taxon>
        <taxon>Bacillati</taxon>
        <taxon>Actinomycetota</taxon>
        <taxon>Actinomycetes</taxon>
        <taxon>Micrococcales</taxon>
        <taxon>Microbacteriaceae</taxon>
        <taxon>Curtobacterium</taxon>
    </lineage>
</organism>
<comment type="caution">
    <text evidence="2">The sequence shown here is derived from an EMBL/GenBank/DDBJ whole genome shotgun (WGS) entry which is preliminary data.</text>
</comment>
<dbReference type="InterPro" id="IPR000182">
    <property type="entry name" value="GNAT_dom"/>
</dbReference>
<keyword evidence="3" id="KW-1185">Reference proteome</keyword>
<evidence type="ECO:0000313" key="2">
    <source>
        <dbReference type="EMBL" id="MEK0172584.1"/>
    </source>
</evidence>
<gene>
    <name evidence="2" type="ORF">WMN62_14000</name>
</gene>
<protein>
    <submittedName>
        <fullName evidence="2">GNAT family N-acetyltransferase</fullName>
        <ecNumber evidence="2">2.3.1.-</ecNumber>
    </submittedName>
</protein>
<feature type="domain" description="N-acetyltransferase" evidence="1">
    <location>
        <begin position="6"/>
        <end position="142"/>
    </location>
</feature>
<keyword evidence="2" id="KW-0012">Acyltransferase</keyword>
<dbReference type="EC" id="2.3.1.-" evidence="2"/>
<dbReference type="GO" id="GO:0016746">
    <property type="term" value="F:acyltransferase activity"/>
    <property type="evidence" value="ECO:0007669"/>
    <property type="project" value="UniProtKB-KW"/>
</dbReference>
<dbReference type="Proteomes" id="UP001370299">
    <property type="component" value="Unassembled WGS sequence"/>
</dbReference>
<dbReference type="EMBL" id="JBBLYY010000067">
    <property type="protein sequence ID" value="MEK0172584.1"/>
    <property type="molecule type" value="Genomic_DNA"/>
</dbReference>
<evidence type="ECO:0000259" key="1">
    <source>
        <dbReference type="PROSITE" id="PS51186"/>
    </source>
</evidence>
<reference evidence="2 3" key="1">
    <citation type="submission" date="2024-03" db="EMBL/GenBank/DDBJ databases">
        <title>Whole genomes of four grape xylem sap localized bacterial endophytes.</title>
        <authorList>
            <person name="Kumar G."/>
            <person name="Savka M.A."/>
        </authorList>
    </citation>
    <scope>NUCLEOTIDE SEQUENCE [LARGE SCALE GENOMIC DNA]</scope>
    <source>
        <strain evidence="2 3">RIT_GXS8</strain>
    </source>
</reference>
<name>A0ABU8YDI4_9MICO</name>
<proteinExistence type="predicted"/>
<dbReference type="Pfam" id="PF13673">
    <property type="entry name" value="Acetyltransf_10"/>
    <property type="match status" value="1"/>
</dbReference>
<keyword evidence="2" id="KW-0808">Transferase</keyword>
<dbReference type="RefSeq" id="WP_340196671.1">
    <property type="nucleotide sequence ID" value="NZ_JBBLYY010000067.1"/>
</dbReference>
<dbReference type="InterPro" id="IPR016181">
    <property type="entry name" value="Acyl_CoA_acyltransferase"/>
</dbReference>
<sequence>MVTVASTIRDERPGPDELVTLYDAVGWAAYTRDPEALTASIAGSHSVLTARDAAGRLLGLVRTVSDGVTIVYVQDVLVVPSAHRLGIGGALLDTVLHRYSHVRQAVLLTDAEPGQRAFYESRGFVEVRDVEPQPLRSFVLLR</sequence>
<dbReference type="PANTHER" id="PTHR43233:SF1">
    <property type="entry name" value="FAMILY N-ACETYLTRANSFERASE, PUTATIVE (AFU_ORTHOLOGUE AFUA_6G03350)-RELATED"/>
    <property type="match status" value="1"/>
</dbReference>
<dbReference type="Gene3D" id="3.40.630.30">
    <property type="match status" value="1"/>
</dbReference>
<evidence type="ECO:0000313" key="3">
    <source>
        <dbReference type="Proteomes" id="UP001370299"/>
    </source>
</evidence>
<dbReference type="PANTHER" id="PTHR43233">
    <property type="entry name" value="FAMILY N-ACETYLTRANSFERASE, PUTATIVE (AFU_ORTHOLOGUE AFUA_6G03350)-RELATED"/>
    <property type="match status" value="1"/>
</dbReference>
<dbReference type="SUPFAM" id="SSF55729">
    <property type="entry name" value="Acyl-CoA N-acyltransferases (Nat)"/>
    <property type="match status" value="1"/>
</dbReference>
<dbReference type="PROSITE" id="PS51186">
    <property type="entry name" value="GNAT"/>
    <property type="match status" value="1"/>
</dbReference>
<dbReference type="InterPro" id="IPR053144">
    <property type="entry name" value="Acetyltransferase_Butenolide"/>
</dbReference>